<dbReference type="Pfam" id="PF00378">
    <property type="entry name" value="ECH_1"/>
    <property type="match status" value="1"/>
</dbReference>
<dbReference type="CDD" id="cd06558">
    <property type="entry name" value="crotonase-like"/>
    <property type="match status" value="1"/>
</dbReference>
<dbReference type="SUPFAM" id="SSF52096">
    <property type="entry name" value="ClpP/crotonase"/>
    <property type="match status" value="1"/>
</dbReference>
<reference evidence="1 2" key="1">
    <citation type="journal article" date="2019" name="Int. J. Syst. Evol. Microbiol.">
        <title>The Global Catalogue of Microorganisms (GCM) 10K type strain sequencing project: providing services to taxonomists for standard genome sequencing and annotation.</title>
        <authorList>
            <consortium name="The Broad Institute Genomics Platform"/>
            <consortium name="The Broad Institute Genome Sequencing Center for Infectious Disease"/>
            <person name="Wu L."/>
            <person name="Ma J."/>
        </authorList>
    </citation>
    <scope>NUCLEOTIDE SEQUENCE [LARGE SCALE GENOMIC DNA]</scope>
    <source>
        <strain evidence="1 2">JCM 9933</strain>
    </source>
</reference>
<name>A0ABN1FDP8_9PROT</name>
<protein>
    <submittedName>
        <fullName evidence="1">Enoyl-CoA hydratase/isomerase family protein</fullName>
    </submittedName>
</protein>
<dbReference type="Gene3D" id="3.90.226.10">
    <property type="entry name" value="2-enoyl-CoA Hydratase, Chain A, domain 1"/>
    <property type="match status" value="1"/>
</dbReference>
<dbReference type="RefSeq" id="WP_343896037.1">
    <property type="nucleotide sequence ID" value="NZ_BAAAFZ010000045.1"/>
</dbReference>
<dbReference type="Proteomes" id="UP001501588">
    <property type="component" value="Unassembled WGS sequence"/>
</dbReference>
<proteinExistence type="predicted"/>
<keyword evidence="2" id="KW-1185">Reference proteome</keyword>
<evidence type="ECO:0000313" key="2">
    <source>
        <dbReference type="Proteomes" id="UP001501588"/>
    </source>
</evidence>
<accession>A0ABN1FDP8</accession>
<organism evidence="1 2">
    <name type="scientific">Craurococcus roseus</name>
    <dbReference type="NCBI Taxonomy" id="77585"/>
    <lineage>
        <taxon>Bacteria</taxon>
        <taxon>Pseudomonadati</taxon>
        <taxon>Pseudomonadota</taxon>
        <taxon>Alphaproteobacteria</taxon>
        <taxon>Acetobacterales</taxon>
        <taxon>Acetobacteraceae</taxon>
        <taxon>Craurococcus</taxon>
    </lineage>
</organism>
<dbReference type="InterPro" id="IPR029045">
    <property type="entry name" value="ClpP/crotonase-like_dom_sf"/>
</dbReference>
<evidence type="ECO:0000313" key="1">
    <source>
        <dbReference type="EMBL" id="GAA0588666.1"/>
    </source>
</evidence>
<dbReference type="PANTHER" id="PTHR43459">
    <property type="entry name" value="ENOYL-COA HYDRATASE"/>
    <property type="match status" value="1"/>
</dbReference>
<dbReference type="PANTHER" id="PTHR43459:SF1">
    <property type="entry name" value="EG:BACN32G11.4 PROTEIN"/>
    <property type="match status" value="1"/>
</dbReference>
<comment type="caution">
    <text evidence="1">The sequence shown here is derived from an EMBL/GenBank/DDBJ whole genome shotgun (WGS) entry which is preliminary data.</text>
</comment>
<gene>
    <name evidence="1" type="ORF">GCM10009416_28910</name>
</gene>
<dbReference type="InterPro" id="IPR001753">
    <property type="entry name" value="Enoyl-CoA_hydra/iso"/>
</dbReference>
<sequence>MSAAAETQAETAGAVPSLAVEGARATIRLNRPRHMNRIEPDDIPVLLRLLDTVDSTQPVRVLVLTGTGRAFSAGYHLGDLADQTEGGGSDAGVPSFEALTVRLEACRVPTICRLNGGVYGGSTDLALACDFRIGHTGIEMFMPAGRLGVHYYEAGMRRYVSRLGLNAAKRLFLTAERVDAAEMLRIGYLTELAPPEELDARVDALAERIAEMAPLAVQGMKRALDEIARGELDRVMLEARQAACGESEDLKEGLRAFREKRKPVFQGR</sequence>
<dbReference type="EMBL" id="BAAAFZ010000045">
    <property type="protein sequence ID" value="GAA0588666.1"/>
    <property type="molecule type" value="Genomic_DNA"/>
</dbReference>